<sequence length="181" mass="21309">MVGIKGNRRTLYSKKVIIDAFLKLLQEKNLNKITVTDICKEADINRGTFYSYYNDPFDLMRSIEEEMIEKMMRTINISGDESIKNILNDIFNLILENIELCKIIFNEKNGSHVLNTILKSVYVRTIEEQKRRFPNANETQLEYCFTYTTGGTIEVVRKWINDEMKLPAEEVIRILETMYMI</sequence>
<dbReference type="GO" id="GO:0003677">
    <property type="term" value="F:DNA binding"/>
    <property type="evidence" value="ECO:0007669"/>
    <property type="project" value="UniProtKB-UniRule"/>
</dbReference>
<proteinExistence type="predicted"/>
<evidence type="ECO:0000256" key="3">
    <source>
        <dbReference type="PROSITE-ProRule" id="PRU00335"/>
    </source>
</evidence>
<feature type="domain" description="HTH tetR-type" evidence="4">
    <location>
        <begin position="11"/>
        <end position="71"/>
    </location>
</feature>
<dbReference type="Gene3D" id="1.10.357.10">
    <property type="entry name" value="Tetracycline Repressor, domain 2"/>
    <property type="match status" value="1"/>
</dbReference>
<dbReference type="PANTHER" id="PTHR43479">
    <property type="entry name" value="ACREF/ENVCD OPERON REPRESSOR-RELATED"/>
    <property type="match status" value="1"/>
</dbReference>
<dbReference type="InterPro" id="IPR050624">
    <property type="entry name" value="HTH-type_Tx_Regulator"/>
</dbReference>
<gene>
    <name evidence="5" type="ORF">FB550_105281</name>
</gene>
<protein>
    <submittedName>
        <fullName evidence="5">TetR family transcriptional regulator</fullName>
    </submittedName>
</protein>
<comment type="caution">
    <text evidence="5">The sequence shown here is derived from an EMBL/GenBank/DDBJ whole genome shotgun (WGS) entry which is preliminary data.</text>
</comment>
<name>A0A561DEU0_9BACI</name>
<dbReference type="Pfam" id="PF00440">
    <property type="entry name" value="TetR_N"/>
    <property type="match status" value="1"/>
</dbReference>
<dbReference type="InterPro" id="IPR039532">
    <property type="entry name" value="TetR_C_Firmicutes"/>
</dbReference>
<dbReference type="InterPro" id="IPR009057">
    <property type="entry name" value="Homeodomain-like_sf"/>
</dbReference>
<dbReference type="PROSITE" id="PS50977">
    <property type="entry name" value="HTH_TETR_2"/>
    <property type="match status" value="1"/>
</dbReference>
<reference evidence="5 6" key="1">
    <citation type="submission" date="2019-06" db="EMBL/GenBank/DDBJ databases">
        <title>Sorghum-associated microbial communities from plants grown in Nebraska, USA.</title>
        <authorList>
            <person name="Schachtman D."/>
        </authorList>
    </citation>
    <scope>NUCLEOTIDE SEQUENCE [LARGE SCALE GENOMIC DNA]</scope>
    <source>
        <strain evidence="5 6">2482</strain>
    </source>
</reference>
<keyword evidence="6" id="KW-1185">Reference proteome</keyword>
<evidence type="ECO:0000313" key="6">
    <source>
        <dbReference type="Proteomes" id="UP000319671"/>
    </source>
</evidence>
<evidence type="ECO:0000256" key="1">
    <source>
        <dbReference type="ARBA" id="ARBA00022491"/>
    </source>
</evidence>
<dbReference type="SUPFAM" id="SSF46689">
    <property type="entry name" value="Homeodomain-like"/>
    <property type="match status" value="1"/>
</dbReference>
<dbReference type="AlphaFoldDB" id="A0A561DEU0"/>
<dbReference type="Proteomes" id="UP000319671">
    <property type="component" value="Unassembled WGS sequence"/>
</dbReference>
<keyword evidence="1" id="KW-0678">Repressor</keyword>
<evidence type="ECO:0000313" key="5">
    <source>
        <dbReference type="EMBL" id="TWE01912.1"/>
    </source>
</evidence>
<evidence type="ECO:0000259" key="4">
    <source>
        <dbReference type="PROSITE" id="PS50977"/>
    </source>
</evidence>
<dbReference type="PANTHER" id="PTHR43479:SF7">
    <property type="entry name" value="TETR-FAMILY TRANSCRIPTIONAL REGULATOR"/>
    <property type="match status" value="1"/>
</dbReference>
<evidence type="ECO:0000256" key="2">
    <source>
        <dbReference type="ARBA" id="ARBA00023125"/>
    </source>
</evidence>
<dbReference type="InterPro" id="IPR001647">
    <property type="entry name" value="HTH_TetR"/>
</dbReference>
<dbReference type="RefSeq" id="WP_144565348.1">
    <property type="nucleotide sequence ID" value="NZ_VIVN01000005.1"/>
</dbReference>
<dbReference type="Pfam" id="PF14278">
    <property type="entry name" value="TetR_C_8"/>
    <property type="match status" value="1"/>
</dbReference>
<feature type="DNA-binding region" description="H-T-H motif" evidence="3">
    <location>
        <begin position="34"/>
        <end position="53"/>
    </location>
</feature>
<accession>A0A561DEU0</accession>
<organism evidence="5 6">
    <name type="scientific">Neobacillus bataviensis</name>
    <dbReference type="NCBI Taxonomy" id="220685"/>
    <lineage>
        <taxon>Bacteria</taxon>
        <taxon>Bacillati</taxon>
        <taxon>Bacillota</taxon>
        <taxon>Bacilli</taxon>
        <taxon>Bacillales</taxon>
        <taxon>Bacillaceae</taxon>
        <taxon>Neobacillus</taxon>
    </lineage>
</organism>
<keyword evidence="2 3" id="KW-0238">DNA-binding</keyword>
<dbReference type="EMBL" id="VIVN01000005">
    <property type="protein sequence ID" value="TWE01912.1"/>
    <property type="molecule type" value="Genomic_DNA"/>
</dbReference>